<comment type="caution">
    <text evidence="2">The sequence shown here is derived from an EMBL/GenBank/DDBJ whole genome shotgun (WGS) entry which is preliminary data.</text>
</comment>
<keyword evidence="3" id="KW-1185">Reference proteome</keyword>
<accession>A0A5C5ZJ00</accession>
<name>A0A5C5ZJ00_9BACT</name>
<dbReference type="PANTHER" id="PTHR43792">
    <property type="entry name" value="GNAT FAMILY, PUTATIVE (AFU_ORTHOLOGUE AFUA_3G00765)-RELATED-RELATED"/>
    <property type="match status" value="1"/>
</dbReference>
<dbReference type="GO" id="GO:0016747">
    <property type="term" value="F:acyltransferase activity, transferring groups other than amino-acyl groups"/>
    <property type="evidence" value="ECO:0007669"/>
    <property type="project" value="InterPro"/>
</dbReference>
<dbReference type="InterPro" id="IPR016181">
    <property type="entry name" value="Acyl_CoA_acyltransferase"/>
</dbReference>
<dbReference type="OrthoDB" id="9795206at2"/>
<dbReference type="InterPro" id="IPR051531">
    <property type="entry name" value="N-acetyltransferase"/>
</dbReference>
<sequence>MFAETIETDRLLLRRLRASDAQAGFERYASDPEATRFLRWRTHQSAVETEEFYRQAERDWDAGVTHVWAVCLREEGMPEKLKPWGAISLLPVLAQAELGYVISRRQWGRGVATEAARAVIAEAWRHPTIWRVSATCNVRNAGSARVLEKCGMRLEGTLRSRYMQPQAGPRPQDVLQWAIVRDDLPADASTG</sequence>
<organism evidence="2 3">
    <name type="scientific">Pseudobythopirellula maris</name>
    <dbReference type="NCBI Taxonomy" id="2527991"/>
    <lineage>
        <taxon>Bacteria</taxon>
        <taxon>Pseudomonadati</taxon>
        <taxon>Planctomycetota</taxon>
        <taxon>Planctomycetia</taxon>
        <taxon>Pirellulales</taxon>
        <taxon>Lacipirellulaceae</taxon>
        <taxon>Pseudobythopirellula</taxon>
    </lineage>
</organism>
<dbReference type="Gene3D" id="3.40.630.30">
    <property type="match status" value="1"/>
</dbReference>
<protein>
    <submittedName>
        <fullName evidence="2">Ribosomal-protein-L7/L12-serine acetyltransferase</fullName>
    </submittedName>
</protein>
<proteinExistence type="predicted"/>
<evidence type="ECO:0000313" key="2">
    <source>
        <dbReference type="EMBL" id="TWT87344.1"/>
    </source>
</evidence>
<dbReference type="EMBL" id="SJPQ01000003">
    <property type="protein sequence ID" value="TWT87344.1"/>
    <property type="molecule type" value="Genomic_DNA"/>
</dbReference>
<dbReference type="Proteomes" id="UP000315440">
    <property type="component" value="Unassembled WGS sequence"/>
</dbReference>
<dbReference type="PROSITE" id="PS51186">
    <property type="entry name" value="GNAT"/>
    <property type="match status" value="1"/>
</dbReference>
<gene>
    <name evidence="2" type="ORF">Mal64_28830</name>
</gene>
<dbReference type="RefSeq" id="WP_146401403.1">
    <property type="nucleotide sequence ID" value="NZ_SJPQ01000003.1"/>
</dbReference>
<evidence type="ECO:0000259" key="1">
    <source>
        <dbReference type="PROSITE" id="PS51186"/>
    </source>
</evidence>
<keyword evidence="2" id="KW-0808">Transferase</keyword>
<dbReference type="SUPFAM" id="SSF55729">
    <property type="entry name" value="Acyl-CoA N-acyltransferases (Nat)"/>
    <property type="match status" value="1"/>
</dbReference>
<dbReference type="AlphaFoldDB" id="A0A5C5ZJ00"/>
<reference evidence="2 3" key="1">
    <citation type="submission" date="2019-02" db="EMBL/GenBank/DDBJ databases">
        <title>Deep-cultivation of Planctomycetes and their phenomic and genomic characterization uncovers novel biology.</title>
        <authorList>
            <person name="Wiegand S."/>
            <person name="Jogler M."/>
            <person name="Boedeker C."/>
            <person name="Pinto D."/>
            <person name="Vollmers J."/>
            <person name="Rivas-Marin E."/>
            <person name="Kohn T."/>
            <person name="Peeters S.H."/>
            <person name="Heuer A."/>
            <person name="Rast P."/>
            <person name="Oberbeckmann S."/>
            <person name="Bunk B."/>
            <person name="Jeske O."/>
            <person name="Meyerdierks A."/>
            <person name="Storesund J.E."/>
            <person name="Kallscheuer N."/>
            <person name="Luecker S."/>
            <person name="Lage O.M."/>
            <person name="Pohl T."/>
            <person name="Merkel B.J."/>
            <person name="Hornburger P."/>
            <person name="Mueller R.-W."/>
            <person name="Bruemmer F."/>
            <person name="Labrenz M."/>
            <person name="Spormann A.M."/>
            <person name="Op Den Camp H."/>
            <person name="Overmann J."/>
            <person name="Amann R."/>
            <person name="Jetten M.S.M."/>
            <person name="Mascher T."/>
            <person name="Medema M.H."/>
            <person name="Devos D.P."/>
            <person name="Kaster A.-K."/>
            <person name="Ovreas L."/>
            <person name="Rohde M."/>
            <person name="Galperin M.Y."/>
            <person name="Jogler C."/>
        </authorList>
    </citation>
    <scope>NUCLEOTIDE SEQUENCE [LARGE SCALE GENOMIC DNA]</scope>
    <source>
        <strain evidence="2 3">Mal64</strain>
    </source>
</reference>
<dbReference type="InterPro" id="IPR000182">
    <property type="entry name" value="GNAT_dom"/>
</dbReference>
<dbReference type="Pfam" id="PF13302">
    <property type="entry name" value="Acetyltransf_3"/>
    <property type="match status" value="1"/>
</dbReference>
<feature type="domain" description="N-acetyltransferase" evidence="1">
    <location>
        <begin position="11"/>
        <end position="175"/>
    </location>
</feature>
<evidence type="ECO:0000313" key="3">
    <source>
        <dbReference type="Proteomes" id="UP000315440"/>
    </source>
</evidence>